<dbReference type="Pfam" id="PF00672">
    <property type="entry name" value="HAMP"/>
    <property type="match status" value="1"/>
</dbReference>
<evidence type="ECO:0000313" key="9">
    <source>
        <dbReference type="Proteomes" id="UP000619743"/>
    </source>
</evidence>
<feature type="transmembrane region" description="Helical" evidence="5">
    <location>
        <begin position="191"/>
        <end position="215"/>
    </location>
</feature>
<comment type="caution">
    <text evidence="8">The sequence shown here is derived from an EMBL/GenBank/DDBJ whole genome shotgun (WGS) entry which is preliminary data.</text>
</comment>
<dbReference type="PRINTS" id="PR00260">
    <property type="entry name" value="CHEMTRNSDUCR"/>
</dbReference>
<name>A0A8J2U5K0_9GAMM</name>
<dbReference type="CDD" id="cd11386">
    <property type="entry name" value="MCP_signal"/>
    <property type="match status" value="1"/>
</dbReference>
<dbReference type="InterPro" id="IPR024478">
    <property type="entry name" value="HlyB_4HB_MCP"/>
</dbReference>
<gene>
    <name evidence="8" type="ORF">GCM10011369_21230</name>
</gene>
<dbReference type="SUPFAM" id="SSF58104">
    <property type="entry name" value="Methyl-accepting chemotaxis protein (MCP) signaling domain"/>
    <property type="match status" value="1"/>
</dbReference>
<dbReference type="GO" id="GO:0004888">
    <property type="term" value="F:transmembrane signaling receptor activity"/>
    <property type="evidence" value="ECO:0007669"/>
    <property type="project" value="InterPro"/>
</dbReference>
<reference evidence="9" key="1">
    <citation type="journal article" date="2019" name="Int. J. Syst. Evol. Microbiol.">
        <title>The Global Catalogue of Microorganisms (GCM) 10K type strain sequencing project: providing services to taxonomists for standard genome sequencing and annotation.</title>
        <authorList>
            <consortium name="The Broad Institute Genomics Platform"/>
            <consortium name="The Broad Institute Genome Sequencing Center for Infectious Disease"/>
            <person name="Wu L."/>
            <person name="Ma J."/>
        </authorList>
    </citation>
    <scope>NUCLEOTIDE SEQUENCE [LARGE SCALE GENOMIC DNA]</scope>
    <source>
        <strain evidence="9">CGMCC 1.10130</strain>
    </source>
</reference>
<dbReference type="FunFam" id="1.10.287.950:FF:000001">
    <property type="entry name" value="Methyl-accepting chemotaxis sensory transducer"/>
    <property type="match status" value="1"/>
</dbReference>
<dbReference type="GO" id="GO:0006935">
    <property type="term" value="P:chemotaxis"/>
    <property type="evidence" value="ECO:0007669"/>
    <property type="project" value="InterPro"/>
</dbReference>
<dbReference type="InterPro" id="IPR003660">
    <property type="entry name" value="HAMP_dom"/>
</dbReference>
<evidence type="ECO:0000259" key="7">
    <source>
        <dbReference type="PROSITE" id="PS50885"/>
    </source>
</evidence>
<proteinExistence type="inferred from homology"/>
<dbReference type="InterPro" id="IPR004089">
    <property type="entry name" value="MCPsignal_dom"/>
</dbReference>
<feature type="domain" description="HAMP" evidence="7">
    <location>
        <begin position="213"/>
        <end position="267"/>
    </location>
</feature>
<keyword evidence="5" id="KW-0812">Transmembrane</keyword>
<protein>
    <submittedName>
        <fullName evidence="8">Chemotaxis transducer</fullName>
    </submittedName>
</protein>
<comment type="subcellular location">
    <subcellularLocation>
        <location evidence="1">Membrane</location>
    </subcellularLocation>
</comment>
<dbReference type="AlphaFoldDB" id="A0A8J2U5K0"/>
<dbReference type="PROSITE" id="PS50111">
    <property type="entry name" value="CHEMOTAXIS_TRANSDUC_2"/>
    <property type="match status" value="1"/>
</dbReference>
<evidence type="ECO:0000256" key="3">
    <source>
        <dbReference type="ARBA" id="ARBA00029447"/>
    </source>
</evidence>
<dbReference type="SMART" id="SM00304">
    <property type="entry name" value="HAMP"/>
    <property type="match status" value="1"/>
</dbReference>
<evidence type="ECO:0000256" key="1">
    <source>
        <dbReference type="ARBA" id="ARBA00004370"/>
    </source>
</evidence>
<dbReference type="EMBL" id="BMDX01000009">
    <property type="protein sequence ID" value="GGA79017.1"/>
    <property type="molecule type" value="Genomic_DNA"/>
</dbReference>
<evidence type="ECO:0000256" key="5">
    <source>
        <dbReference type="SAM" id="Phobius"/>
    </source>
</evidence>
<keyword evidence="9" id="KW-1185">Reference proteome</keyword>
<keyword evidence="2 4" id="KW-0807">Transducer</keyword>
<dbReference type="InterPro" id="IPR004090">
    <property type="entry name" value="Chemotax_Me-accpt_rcpt"/>
</dbReference>
<keyword evidence="5" id="KW-1133">Transmembrane helix</keyword>
<dbReference type="Pfam" id="PF00015">
    <property type="entry name" value="MCPsignal"/>
    <property type="match status" value="1"/>
</dbReference>
<accession>A0A8J2U5K0</accession>
<feature type="domain" description="Methyl-accepting transducer" evidence="6">
    <location>
        <begin position="272"/>
        <end position="508"/>
    </location>
</feature>
<dbReference type="PANTHER" id="PTHR32089:SF120">
    <property type="entry name" value="METHYL-ACCEPTING CHEMOTAXIS PROTEIN TLPQ"/>
    <property type="match status" value="1"/>
</dbReference>
<evidence type="ECO:0000256" key="4">
    <source>
        <dbReference type="PROSITE-ProRule" id="PRU00284"/>
    </source>
</evidence>
<evidence type="ECO:0000259" key="6">
    <source>
        <dbReference type="PROSITE" id="PS50111"/>
    </source>
</evidence>
<dbReference type="Pfam" id="PF12729">
    <property type="entry name" value="4HB_MCP_1"/>
    <property type="match status" value="1"/>
</dbReference>
<dbReference type="PANTHER" id="PTHR32089">
    <property type="entry name" value="METHYL-ACCEPTING CHEMOTAXIS PROTEIN MCPB"/>
    <property type="match status" value="1"/>
</dbReference>
<dbReference type="GO" id="GO:0016020">
    <property type="term" value="C:membrane"/>
    <property type="evidence" value="ECO:0007669"/>
    <property type="project" value="UniProtKB-SubCell"/>
</dbReference>
<organism evidence="8 9">
    <name type="scientific">Neiella marina</name>
    <dbReference type="NCBI Taxonomy" id="508461"/>
    <lineage>
        <taxon>Bacteria</taxon>
        <taxon>Pseudomonadati</taxon>
        <taxon>Pseudomonadota</taxon>
        <taxon>Gammaproteobacteria</taxon>
        <taxon>Alteromonadales</taxon>
        <taxon>Echinimonadaceae</taxon>
        <taxon>Neiella</taxon>
    </lineage>
</organism>
<dbReference type="Proteomes" id="UP000619743">
    <property type="component" value="Unassembled WGS sequence"/>
</dbReference>
<comment type="similarity">
    <text evidence="3">Belongs to the methyl-accepting chemotaxis (MCP) protein family.</text>
</comment>
<sequence length="544" mass="59137">MGWLHNLRFMAKQMLIAAIFGTAIVVLIVVALNATRQLGNDTSTFSDSFLPRVNFLLQADRDLYQSILAERTLITIDSSHPDYADLVTQQQENIQQAAERVSKAKSLASDAGQLRMYDDFQTELNRWQSLSNQVLSLAKESQQRARTLSVGESSAQFERARDLIDKLTELTEQEAAVSIEHAITVRENVTWTIWLVAIVGIVIAFSIAYVTAIYSTNAIREVRDRIRDIAEGEGDLTQRIRAQGKDEIGELCVAFNSFVENQAGIIGHIKGAMSGLNTELGEATRQITKAQDATSNQQAENDQIATAVTEMAATVQEVARNASDAASATHKADNDVDNGRAVVNKTVESIEDLVSDIEKSAQVIQRVETGSHEIGTVMDVISSIAEQTNLLALNAAIEAARAGEQGRGFAVVADEVRTLAQRTQESTSSIRDIIERLQSESAAAVEAMKASQNGTQQVVELAAQTGDVLEQISVAVKSIADMNTQIAAASEQQSSTADQISENGVRIKQVAEETYQITLDVTSANERVGSHTNEVSQLVGRFKI</sequence>
<dbReference type="CDD" id="cd06225">
    <property type="entry name" value="HAMP"/>
    <property type="match status" value="1"/>
</dbReference>
<dbReference type="Gene3D" id="1.10.287.950">
    <property type="entry name" value="Methyl-accepting chemotaxis protein"/>
    <property type="match status" value="1"/>
</dbReference>
<evidence type="ECO:0000256" key="2">
    <source>
        <dbReference type="ARBA" id="ARBA00023224"/>
    </source>
</evidence>
<dbReference type="PROSITE" id="PS50885">
    <property type="entry name" value="HAMP"/>
    <property type="match status" value="1"/>
</dbReference>
<dbReference type="GO" id="GO:0007165">
    <property type="term" value="P:signal transduction"/>
    <property type="evidence" value="ECO:0007669"/>
    <property type="project" value="UniProtKB-KW"/>
</dbReference>
<dbReference type="SMART" id="SM00283">
    <property type="entry name" value="MA"/>
    <property type="match status" value="1"/>
</dbReference>
<evidence type="ECO:0000313" key="8">
    <source>
        <dbReference type="EMBL" id="GGA79017.1"/>
    </source>
</evidence>
<keyword evidence="5" id="KW-0472">Membrane</keyword>